<reference evidence="18" key="1">
    <citation type="journal article" date="2014" name="Front. Microbiol.">
        <title>High frequency of phylogenetically diverse reductive dehalogenase-homologous genes in deep subseafloor sedimentary metagenomes.</title>
        <authorList>
            <person name="Kawai M."/>
            <person name="Futagami T."/>
            <person name="Toyoda A."/>
            <person name="Takaki Y."/>
            <person name="Nishi S."/>
            <person name="Hori S."/>
            <person name="Arai W."/>
            <person name="Tsubouchi T."/>
            <person name="Morono Y."/>
            <person name="Uchiyama I."/>
            <person name="Ito T."/>
            <person name="Fujiyama A."/>
            <person name="Inagaki F."/>
            <person name="Takami H."/>
        </authorList>
    </citation>
    <scope>NUCLEOTIDE SEQUENCE</scope>
    <source>
        <strain evidence="18">Expedition CK06-06</strain>
    </source>
</reference>
<keyword evidence="8" id="KW-0846">Cobalamin</keyword>
<proteinExistence type="inferred from homology"/>
<organism evidence="18">
    <name type="scientific">marine sediment metagenome</name>
    <dbReference type="NCBI Taxonomy" id="412755"/>
    <lineage>
        <taxon>unclassified sequences</taxon>
        <taxon>metagenomes</taxon>
        <taxon>ecological metagenomes</taxon>
    </lineage>
</organism>
<evidence type="ECO:0000256" key="15">
    <source>
        <dbReference type="ARBA" id="ARBA00031040"/>
    </source>
</evidence>
<dbReference type="Pfam" id="PF00809">
    <property type="entry name" value="Pterin_bind"/>
    <property type="match status" value="1"/>
</dbReference>
<feature type="non-terminal residue" evidence="18">
    <location>
        <position position="298"/>
    </location>
</feature>
<dbReference type="InterPro" id="IPR036589">
    <property type="entry name" value="HCY_dom_sf"/>
</dbReference>
<protein>
    <recommendedName>
        <fullName evidence="5">methionine synthase</fullName>
        <ecNumber evidence="5">2.1.1.13</ecNumber>
    </recommendedName>
    <alternativeName>
        <fullName evidence="15">5-methyltetrahydrofolate--homocysteine methyltransferase</fullName>
    </alternativeName>
</protein>
<dbReference type="SUPFAM" id="SSF51717">
    <property type="entry name" value="Dihydropteroate synthetase-like"/>
    <property type="match status" value="1"/>
</dbReference>
<dbReference type="GO" id="GO:0032259">
    <property type="term" value="P:methylation"/>
    <property type="evidence" value="ECO:0007669"/>
    <property type="project" value="UniProtKB-KW"/>
</dbReference>
<evidence type="ECO:0000256" key="6">
    <source>
        <dbReference type="ARBA" id="ARBA00022603"/>
    </source>
</evidence>
<keyword evidence="6" id="KW-0489">Methyltransferase</keyword>
<dbReference type="PROSITE" id="PS50970">
    <property type="entry name" value="HCY"/>
    <property type="match status" value="1"/>
</dbReference>
<dbReference type="GO" id="GO:0031419">
    <property type="term" value="F:cobalamin binding"/>
    <property type="evidence" value="ECO:0007669"/>
    <property type="project" value="UniProtKB-KW"/>
</dbReference>
<evidence type="ECO:0000256" key="14">
    <source>
        <dbReference type="ARBA" id="ARBA00023285"/>
    </source>
</evidence>
<evidence type="ECO:0000256" key="5">
    <source>
        <dbReference type="ARBA" id="ARBA00012032"/>
    </source>
</evidence>
<keyword evidence="10" id="KW-0949">S-adenosyl-L-methionine</keyword>
<dbReference type="EC" id="2.1.1.13" evidence="5"/>
<evidence type="ECO:0000256" key="3">
    <source>
        <dbReference type="ARBA" id="ARBA00005178"/>
    </source>
</evidence>
<dbReference type="PANTHER" id="PTHR45833">
    <property type="entry name" value="METHIONINE SYNTHASE"/>
    <property type="match status" value="1"/>
</dbReference>
<keyword evidence="12" id="KW-0862">Zinc</keyword>
<dbReference type="GO" id="GO:0046653">
    <property type="term" value="P:tetrahydrofolate metabolic process"/>
    <property type="evidence" value="ECO:0007669"/>
    <property type="project" value="TreeGrafter"/>
</dbReference>
<dbReference type="AlphaFoldDB" id="X1GNL3"/>
<dbReference type="InterPro" id="IPR011005">
    <property type="entry name" value="Dihydropteroate_synth-like_sf"/>
</dbReference>
<evidence type="ECO:0000259" key="17">
    <source>
        <dbReference type="PROSITE" id="PS50972"/>
    </source>
</evidence>
<dbReference type="GO" id="GO:0005829">
    <property type="term" value="C:cytosol"/>
    <property type="evidence" value="ECO:0007669"/>
    <property type="project" value="TreeGrafter"/>
</dbReference>
<keyword evidence="11" id="KW-0479">Metal-binding</keyword>
<evidence type="ECO:0000256" key="8">
    <source>
        <dbReference type="ARBA" id="ARBA00022628"/>
    </source>
</evidence>
<evidence type="ECO:0000256" key="12">
    <source>
        <dbReference type="ARBA" id="ARBA00022833"/>
    </source>
</evidence>
<dbReference type="PROSITE" id="PS50972">
    <property type="entry name" value="PTERIN_BINDING"/>
    <property type="match status" value="1"/>
</dbReference>
<evidence type="ECO:0000256" key="13">
    <source>
        <dbReference type="ARBA" id="ARBA00023167"/>
    </source>
</evidence>
<evidence type="ECO:0000256" key="10">
    <source>
        <dbReference type="ARBA" id="ARBA00022691"/>
    </source>
</evidence>
<dbReference type="UniPathway" id="UPA00051">
    <property type="reaction ID" value="UER00081"/>
</dbReference>
<evidence type="ECO:0000256" key="11">
    <source>
        <dbReference type="ARBA" id="ARBA00022723"/>
    </source>
</evidence>
<comment type="cofactor">
    <cofactor evidence="2">
        <name>methylcob(III)alamin</name>
        <dbReference type="ChEBI" id="CHEBI:28115"/>
    </cofactor>
</comment>
<evidence type="ECO:0000256" key="2">
    <source>
        <dbReference type="ARBA" id="ARBA00001956"/>
    </source>
</evidence>
<dbReference type="InterPro" id="IPR050554">
    <property type="entry name" value="Met_Synthase/Corrinoid"/>
</dbReference>
<comment type="caution">
    <text evidence="18">The sequence shown here is derived from an EMBL/GenBank/DDBJ whole genome shotgun (WGS) entry which is preliminary data.</text>
</comment>
<dbReference type="PANTHER" id="PTHR45833:SF1">
    <property type="entry name" value="METHIONINE SYNTHASE"/>
    <property type="match status" value="1"/>
</dbReference>
<accession>X1GNL3</accession>
<dbReference type="GO" id="GO:0008705">
    <property type="term" value="F:methionine synthase activity"/>
    <property type="evidence" value="ECO:0007669"/>
    <property type="project" value="UniProtKB-EC"/>
</dbReference>
<sequence>GRTLIGTDPTGFALSFEDMDVDALGINCSLGPEGILPIFQELSRMTTKLLSIKPNAGIPEIVNGKTVYRMGPEEFVKYGEDFFELGANIIGGCCGTGPEHINLLVKRLGKRKPNKREKEILKGISALTKNVIFVQDSPPVVIGERINPTGKKKMTEEIEKGTMQTILTEAKRQSKAGASVLDLNFGMESGIREDWTRNLVTELLISPGLPLSLDLRSEYLIEAALQEYGGRVLLNSITLEDMDKKVKLLKRYGGMVVFLPIDKNGIAENAKKRLTMAKKAIRLLKEMGFEKNESFLTL</sequence>
<comment type="pathway">
    <text evidence="3">Amino-acid biosynthesis; L-methionine biosynthesis via de novo pathway; L-methionine from L-homocysteine (MetH route): step 1/1.</text>
</comment>
<comment type="cofactor">
    <cofactor evidence="1">
        <name>Zn(2+)</name>
        <dbReference type="ChEBI" id="CHEBI:29105"/>
    </cofactor>
</comment>
<evidence type="ECO:0000313" key="18">
    <source>
        <dbReference type="EMBL" id="GAH59461.1"/>
    </source>
</evidence>
<comment type="similarity">
    <text evidence="4">Belongs to the vitamin-B12 dependent methionine synthase family.</text>
</comment>
<feature type="non-terminal residue" evidence="18">
    <location>
        <position position="1"/>
    </location>
</feature>
<dbReference type="GO" id="GO:0046872">
    <property type="term" value="F:metal ion binding"/>
    <property type="evidence" value="ECO:0007669"/>
    <property type="project" value="UniProtKB-KW"/>
</dbReference>
<keyword evidence="7" id="KW-0028">Amino-acid biosynthesis</keyword>
<evidence type="ECO:0000256" key="1">
    <source>
        <dbReference type="ARBA" id="ARBA00001947"/>
    </source>
</evidence>
<dbReference type="InterPro" id="IPR000489">
    <property type="entry name" value="Pterin-binding_dom"/>
</dbReference>
<evidence type="ECO:0000256" key="9">
    <source>
        <dbReference type="ARBA" id="ARBA00022679"/>
    </source>
</evidence>
<dbReference type="Gene3D" id="3.20.20.20">
    <property type="entry name" value="Dihydropteroate synthase-like"/>
    <property type="match status" value="1"/>
</dbReference>
<dbReference type="SUPFAM" id="SSF82282">
    <property type="entry name" value="Homocysteine S-methyltransferase"/>
    <property type="match status" value="1"/>
</dbReference>
<evidence type="ECO:0000256" key="4">
    <source>
        <dbReference type="ARBA" id="ARBA00010398"/>
    </source>
</evidence>
<name>X1GNL3_9ZZZZ</name>
<keyword evidence="14" id="KW-0170">Cobalt</keyword>
<dbReference type="InterPro" id="IPR003726">
    <property type="entry name" value="HCY_dom"/>
</dbReference>
<evidence type="ECO:0000256" key="7">
    <source>
        <dbReference type="ARBA" id="ARBA00022605"/>
    </source>
</evidence>
<dbReference type="EMBL" id="BARU01017364">
    <property type="protein sequence ID" value="GAH59461.1"/>
    <property type="molecule type" value="Genomic_DNA"/>
</dbReference>
<keyword evidence="9" id="KW-0808">Transferase</keyword>
<dbReference type="Gene3D" id="3.20.20.330">
    <property type="entry name" value="Homocysteine-binding-like domain"/>
    <property type="match status" value="1"/>
</dbReference>
<dbReference type="GO" id="GO:0050667">
    <property type="term" value="P:homocysteine metabolic process"/>
    <property type="evidence" value="ECO:0007669"/>
    <property type="project" value="TreeGrafter"/>
</dbReference>
<keyword evidence="13" id="KW-0486">Methionine biosynthesis</keyword>
<feature type="domain" description="Pterin-binding" evidence="17">
    <location>
        <begin position="139"/>
        <end position="298"/>
    </location>
</feature>
<gene>
    <name evidence="18" type="ORF">S03H2_28817</name>
</gene>
<dbReference type="Pfam" id="PF02574">
    <property type="entry name" value="S-methyl_trans"/>
    <property type="match status" value="1"/>
</dbReference>
<feature type="domain" description="Hcy-binding" evidence="16">
    <location>
        <begin position="1"/>
        <end position="108"/>
    </location>
</feature>
<evidence type="ECO:0000259" key="16">
    <source>
        <dbReference type="PROSITE" id="PS50970"/>
    </source>
</evidence>